<evidence type="ECO:0000256" key="1">
    <source>
        <dbReference type="ARBA" id="ARBA00004401"/>
    </source>
</evidence>
<sequence length="209" mass="23206">MAGHIQDQEELENFKYFWKSWGRWLFGALVIAALVYLAYILYQGHQLDKRQEAAGILTKIAEKEQSGADSKEAQADLQNLQQNYPDSLAAAQATLMAAASAFEKGNYDVATGHLNWVLKHQKSAPVQALAAQRLAVVQLQQGKYDEALATLNTTVDGAFEPLMTETKGDVYAAQGKNKEALQMYEQTLLKLAKDSPNRDAVQFKADQLR</sequence>
<evidence type="ECO:0000313" key="12">
    <source>
        <dbReference type="Proteomes" id="UP000254055"/>
    </source>
</evidence>
<dbReference type="Proteomes" id="UP000254055">
    <property type="component" value="Unassembled WGS sequence"/>
</dbReference>
<dbReference type="GO" id="GO:0005886">
    <property type="term" value="C:plasma membrane"/>
    <property type="evidence" value="ECO:0007669"/>
    <property type="project" value="UniProtKB-SubCell"/>
</dbReference>
<feature type="transmembrane region" description="Helical" evidence="9">
    <location>
        <begin position="21"/>
        <end position="42"/>
    </location>
</feature>
<dbReference type="InterPro" id="IPR026039">
    <property type="entry name" value="YfgM"/>
</dbReference>
<dbReference type="Pfam" id="PF09976">
    <property type="entry name" value="TPR_21"/>
    <property type="match status" value="1"/>
</dbReference>
<reference evidence="11 12" key="1">
    <citation type="submission" date="2018-06" db="EMBL/GenBank/DDBJ databases">
        <authorList>
            <consortium name="Pathogen Informatics"/>
            <person name="Doyle S."/>
        </authorList>
    </citation>
    <scope>NUCLEOTIDE SEQUENCE [LARGE SCALE GENOMIC DNA]</scope>
    <source>
        <strain evidence="11 12">NCTC12229</strain>
    </source>
</reference>
<keyword evidence="4 9" id="KW-1133">Transmembrane helix</keyword>
<dbReference type="PANTHER" id="PTHR38035">
    <property type="entry name" value="UPF0070 PROTEIN YFGM"/>
    <property type="match status" value="1"/>
</dbReference>
<evidence type="ECO:0000256" key="5">
    <source>
        <dbReference type="ARBA" id="ARBA00023136"/>
    </source>
</evidence>
<keyword evidence="6" id="KW-0143">Chaperone</keyword>
<feature type="domain" description="Ancillary SecYEG translocon subunit/Cell division coordinator CpoB TPR" evidence="10">
    <location>
        <begin position="15"/>
        <end position="208"/>
    </location>
</feature>
<keyword evidence="2" id="KW-1003">Cell membrane</keyword>
<evidence type="ECO:0000256" key="8">
    <source>
        <dbReference type="ARBA" id="ARBA00024235"/>
    </source>
</evidence>
<dbReference type="InterPro" id="IPR011990">
    <property type="entry name" value="TPR-like_helical_dom_sf"/>
</dbReference>
<proteinExistence type="inferred from homology"/>
<dbReference type="GO" id="GO:0044877">
    <property type="term" value="F:protein-containing complex binding"/>
    <property type="evidence" value="ECO:0007669"/>
    <property type="project" value="InterPro"/>
</dbReference>
<protein>
    <recommendedName>
        <fullName evidence="8">Ancillary SecYEG translocon subunit</fullName>
    </recommendedName>
</protein>
<dbReference type="InterPro" id="IPR018704">
    <property type="entry name" value="SecYEG/CpoB_TPR"/>
</dbReference>
<accession>A0A378WHX7</accession>
<dbReference type="EMBL" id="UGRS01000001">
    <property type="protein sequence ID" value="SUA36154.1"/>
    <property type="molecule type" value="Genomic_DNA"/>
</dbReference>
<dbReference type="RefSeq" id="WP_115133460.1">
    <property type="nucleotide sequence ID" value="NZ_UGRS01000001.1"/>
</dbReference>
<dbReference type="Gene3D" id="1.25.40.10">
    <property type="entry name" value="Tetratricopeptide repeat domain"/>
    <property type="match status" value="1"/>
</dbReference>
<evidence type="ECO:0000256" key="6">
    <source>
        <dbReference type="ARBA" id="ARBA00023186"/>
    </source>
</evidence>
<comment type="similarity">
    <text evidence="7">Belongs to the YfgM family.</text>
</comment>
<comment type="subcellular location">
    <subcellularLocation>
        <location evidence="1">Cell membrane</location>
        <topology evidence="1">Single-pass type II membrane protein</topology>
    </subcellularLocation>
</comment>
<evidence type="ECO:0000256" key="9">
    <source>
        <dbReference type="SAM" id="Phobius"/>
    </source>
</evidence>
<organism evidence="11 12">
    <name type="scientific">Neisseria zoodegmatis</name>
    <dbReference type="NCBI Taxonomy" id="326523"/>
    <lineage>
        <taxon>Bacteria</taxon>
        <taxon>Pseudomonadati</taxon>
        <taxon>Pseudomonadota</taxon>
        <taxon>Betaproteobacteria</taxon>
        <taxon>Neisseriales</taxon>
        <taxon>Neisseriaceae</taxon>
        <taxon>Neisseria</taxon>
    </lineage>
</organism>
<dbReference type="AlphaFoldDB" id="A0A378WHX7"/>
<evidence type="ECO:0000256" key="3">
    <source>
        <dbReference type="ARBA" id="ARBA00022692"/>
    </source>
</evidence>
<evidence type="ECO:0000256" key="2">
    <source>
        <dbReference type="ARBA" id="ARBA00022475"/>
    </source>
</evidence>
<dbReference type="PANTHER" id="PTHR38035:SF1">
    <property type="entry name" value="ANCILLARY SECYEG TRANSLOCON SUBUNIT"/>
    <property type="match status" value="1"/>
</dbReference>
<name>A0A378WHX7_9NEIS</name>
<gene>
    <name evidence="11" type="ORF">NCTC12229_00566</name>
</gene>
<dbReference type="OrthoDB" id="8521102at2"/>
<dbReference type="SUPFAM" id="SSF48452">
    <property type="entry name" value="TPR-like"/>
    <property type="match status" value="1"/>
</dbReference>
<evidence type="ECO:0000259" key="10">
    <source>
        <dbReference type="Pfam" id="PF09976"/>
    </source>
</evidence>
<keyword evidence="3 9" id="KW-0812">Transmembrane</keyword>
<evidence type="ECO:0000256" key="4">
    <source>
        <dbReference type="ARBA" id="ARBA00022989"/>
    </source>
</evidence>
<evidence type="ECO:0000313" key="11">
    <source>
        <dbReference type="EMBL" id="SUA36154.1"/>
    </source>
</evidence>
<evidence type="ECO:0000256" key="7">
    <source>
        <dbReference type="ARBA" id="ARBA00024197"/>
    </source>
</evidence>
<keyword evidence="5 9" id="KW-0472">Membrane</keyword>
<dbReference type="PIRSF" id="PIRSF006170">
    <property type="entry name" value="YfgM"/>
    <property type="match status" value="1"/>
</dbReference>